<feature type="coiled-coil region" evidence="1">
    <location>
        <begin position="696"/>
        <end position="730"/>
    </location>
</feature>
<gene>
    <name evidence="3" type="ORF">LdCL_350023500</name>
</gene>
<dbReference type="Proteomes" id="UP000274082">
    <property type="component" value="Chromosome 35"/>
</dbReference>
<evidence type="ECO:0000256" key="1">
    <source>
        <dbReference type="SAM" id="Coils"/>
    </source>
</evidence>
<accession>A0A3Q8II80</accession>
<feature type="region of interest" description="Disordered" evidence="2">
    <location>
        <begin position="149"/>
        <end position="205"/>
    </location>
</feature>
<keyword evidence="1" id="KW-0175">Coiled coil</keyword>
<sequence>MLLQDDLIAQQFAVIFRVAQLLQHAALSTAVSKRTYSIGAVREVGGAEVSALVALPGLKIGGSDCGLAAAQAHTTSHACPRSGARENAADRPVLQKPLQLPLVNTDEGVAALQQLGGILDEAARQLQASVDAQLVDFYVHLGKKASATLPAGAGGPKEWATPTRGSPQDRLASSLISRPSSRQAPQSQHGDIGSPFRLDDEKGGASRTESAGLCATFLLDAGGTKKASRAKVAAAGAVASVTATPGVDPVRIEGPSIPSISMSTPRSLNAQQPQRGARSRVGTPSGLQNAPMTRRLDEERAAASELQSFFSLLLEAALRLTGASAAAVYMDDAPQFAAGGAVGSSSRPATSTAAASATASSGRAQFLHCVAHSQGHFPSSISYAVSNVLTTVVTTGVAVNVHYSESSLLRLGIGRNSGPGDLDSARHSTVAGGGGITATDGARRRLRHDSSGCSHRTLLDMYNGVVVPIKGIGCLLLANKAKTTAFDVTAPRFSIFDEHVAWSAALLSEAVLHRYDRQLLLRVAWSPSCASALRPYIQENWPPHKSANPLSSCNGSPMMRERRGLQSRMNSKRPFSRGINAAAKLSAADVDNAAVSALVFDPQNDIFSKTLTMVRTGDPKVLKALPPELRASSSVPSCRRPINTVISAVAAEAAAPGSSAKLNDEEVFHAAAEYITNLESLWRRTISESNTMHTMVERYNKEMRKQEETIALLEAKVRELSVHLTQLERRGNFARLNAV</sequence>
<protein>
    <submittedName>
        <fullName evidence="3">Uncharacterized protein</fullName>
    </submittedName>
</protein>
<feature type="region of interest" description="Disordered" evidence="2">
    <location>
        <begin position="250"/>
        <end position="292"/>
    </location>
</feature>
<evidence type="ECO:0000313" key="3">
    <source>
        <dbReference type="EMBL" id="AYU82985.1"/>
    </source>
</evidence>
<feature type="compositionally biased region" description="Polar residues" evidence="2">
    <location>
        <begin position="258"/>
        <end position="274"/>
    </location>
</feature>
<organism evidence="3 4">
    <name type="scientific">Leishmania donovani</name>
    <dbReference type="NCBI Taxonomy" id="5661"/>
    <lineage>
        <taxon>Eukaryota</taxon>
        <taxon>Discoba</taxon>
        <taxon>Euglenozoa</taxon>
        <taxon>Kinetoplastea</taxon>
        <taxon>Metakinetoplastina</taxon>
        <taxon>Trypanosomatida</taxon>
        <taxon>Trypanosomatidae</taxon>
        <taxon>Leishmaniinae</taxon>
        <taxon>Leishmania</taxon>
    </lineage>
</organism>
<keyword evidence="4" id="KW-1185">Reference proteome</keyword>
<dbReference type="OrthoDB" id="265374at2759"/>
<evidence type="ECO:0000313" key="4">
    <source>
        <dbReference type="Proteomes" id="UP000274082"/>
    </source>
</evidence>
<dbReference type="VEuPathDB" id="TriTrypDB:LdBPK_351860.1"/>
<name>A0A3Q8II80_LEIDO</name>
<evidence type="ECO:0000256" key="2">
    <source>
        <dbReference type="SAM" id="MobiDB-lite"/>
    </source>
</evidence>
<dbReference type="EMBL" id="CP029534">
    <property type="protein sequence ID" value="AYU82985.1"/>
    <property type="molecule type" value="Genomic_DNA"/>
</dbReference>
<reference evidence="3 4" key="1">
    <citation type="journal article" date="2018" name="Sci. Rep.">
        <title>A complete Leishmania donovani reference genome identifies novel genetic variations associated with virulence.</title>
        <authorList>
            <person name="Lypaczewski P."/>
            <person name="Hoshizaki J."/>
            <person name="Zhang W.-W."/>
            <person name="McCall L.-I."/>
            <person name="Torcivia-Rodriguez J."/>
            <person name="Simonyan V."/>
            <person name="Kaur A."/>
            <person name="Dewar K."/>
            <person name="Matlashewski G."/>
        </authorList>
    </citation>
    <scope>NUCLEOTIDE SEQUENCE [LARGE SCALE GENOMIC DNA]</scope>
    <source>
        <strain evidence="3 4">LdCL</strain>
    </source>
</reference>
<proteinExistence type="predicted"/>
<feature type="compositionally biased region" description="Low complexity" evidence="2">
    <location>
        <begin position="177"/>
        <end position="188"/>
    </location>
</feature>
<dbReference type="VEuPathDB" id="TriTrypDB:LDHU3_35.2430"/>
<dbReference type="AlphaFoldDB" id="A0A3Q8II80"/>
<dbReference type="VEuPathDB" id="TriTrypDB:LdCL_350023500"/>